<protein>
    <recommendedName>
        <fullName evidence="1">magnesium chelatase</fullName>
        <ecNumber evidence="1">6.6.1.1</ecNumber>
    </recommendedName>
</protein>
<dbReference type="InterPro" id="IPR052041">
    <property type="entry name" value="Nucleic_acid_metab_PIN/TRAM"/>
</dbReference>
<reference evidence="4 5" key="1">
    <citation type="submission" date="2021-02" db="EMBL/GenBank/DDBJ databases">
        <title>Variation within the Batrachochytrium salamandrivorans European outbreak.</title>
        <authorList>
            <person name="Kelly M."/>
            <person name="Pasmans F."/>
            <person name="Shea T.P."/>
            <person name="Munoz J.F."/>
            <person name="Carranza S."/>
            <person name="Cuomo C.A."/>
            <person name="Martel A."/>
        </authorList>
    </citation>
    <scope>NUCLEOTIDE SEQUENCE [LARGE SCALE GENOMIC DNA]</scope>
    <source>
        <strain evidence="4 5">AMFP18/2</strain>
    </source>
</reference>
<dbReference type="Proteomes" id="UP001648503">
    <property type="component" value="Unassembled WGS sequence"/>
</dbReference>
<sequence>MLLEYLCQLDQFPDIQECLATILSCWAVRKEAVLVTLPERDLIRGTENLVEMIKRVLSTSPLLLDVSDSTKPDEILQRLEAASAIISSTLTSTSPQAQLQFPSLPAPPLLSSSVPVETRSRSLSESHRSFLEFRGQTLDGRQSKQLYSDSAEMMLLTPSRSISRSTMGRERADSTTAMPSHYFEPVSRQLLRSIIVVRFTGGHRHAVSNLFSTFLSYGKIEFNSLTIHRMPESLVVFVCTENDGIVNIPKEQLDFCFMSTSLTTASLDLIAPHIHRIPSIDLSIFDALRDSPAKVSISPDVHEYLRALILASRCNHSITSTTSANAHYNLVLASRLRAVMLKSPFVTPDHIQAVLFRVFRHRLFLERESDGHEVMFGRDMMSSVLLDRVYPPV</sequence>
<organism evidence="4 5">
    <name type="scientific">Batrachochytrium salamandrivorans</name>
    <dbReference type="NCBI Taxonomy" id="1357716"/>
    <lineage>
        <taxon>Eukaryota</taxon>
        <taxon>Fungi</taxon>
        <taxon>Fungi incertae sedis</taxon>
        <taxon>Chytridiomycota</taxon>
        <taxon>Chytridiomycota incertae sedis</taxon>
        <taxon>Chytridiomycetes</taxon>
        <taxon>Rhizophydiales</taxon>
        <taxon>Rhizophydiales incertae sedis</taxon>
        <taxon>Batrachochytrium</taxon>
    </lineage>
</organism>
<dbReference type="EMBL" id="JAFCIX010000580">
    <property type="protein sequence ID" value="KAH6585575.1"/>
    <property type="molecule type" value="Genomic_DNA"/>
</dbReference>
<evidence type="ECO:0000256" key="1">
    <source>
        <dbReference type="ARBA" id="ARBA00012825"/>
    </source>
</evidence>
<evidence type="ECO:0000259" key="3">
    <source>
        <dbReference type="Pfam" id="PF17863"/>
    </source>
</evidence>
<evidence type="ECO:0000256" key="2">
    <source>
        <dbReference type="ARBA" id="ARBA00023444"/>
    </source>
</evidence>
<comment type="caution">
    <text evidence="4">The sequence shown here is derived from an EMBL/GenBank/DDBJ whole genome shotgun (WGS) entry which is preliminary data.</text>
</comment>
<dbReference type="InterPro" id="IPR041628">
    <property type="entry name" value="ChlI/MoxR_AAA_lid"/>
</dbReference>
<keyword evidence="5" id="KW-1185">Reference proteome</keyword>
<gene>
    <name evidence="4" type="ORF">BASA50_001184</name>
</gene>
<accession>A0ABQ8ES25</accession>
<dbReference type="Pfam" id="PF17863">
    <property type="entry name" value="AAA_lid_2"/>
    <property type="match status" value="1"/>
</dbReference>
<dbReference type="PANTHER" id="PTHR11603:SF132">
    <property type="entry name" value="C2H2-TYPE DOMAIN-CONTAINING PROTEIN"/>
    <property type="match status" value="1"/>
</dbReference>
<evidence type="ECO:0000313" key="5">
    <source>
        <dbReference type="Proteomes" id="UP001648503"/>
    </source>
</evidence>
<evidence type="ECO:0000313" key="4">
    <source>
        <dbReference type="EMBL" id="KAH6585575.1"/>
    </source>
</evidence>
<name>A0ABQ8ES25_9FUNG</name>
<feature type="domain" description="ChlI/MoxR AAA lid" evidence="3">
    <location>
        <begin position="311"/>
        <end position="370"/>
    </location>
</feature>
<dbReference type="PANTHER" id="PTHR11603">
    <property type="entry name" value="AAA FAMILY ATPASE"/>
    <property type="match status" value="1"/>
</dbReference>
<comment type="pathway">
    <text evidence="2">Porphyrin-containing compound metabolism.</text>
</comment>
<proteinExistence type="predicted"/>
<dbReference type="EC" id="6.6.1.1" evidence="1"/>
<dbReference type="Gene3D" id="1.10.8.80">
    <property type="entry name" value="Magnesium chelatase subunit I, C-Terminal domain"/>
    <property type="match status" value="1"/>
</dbReference>